<name>A0A7U8GQM2_NEPCE</name>
<evidence type="ECO:0000256" key="2">
    <source>
        <dbReference type="ARBA" id="ARBA00023125"/>
    </source>
</evidence>
<dbReference type="AlphaFoldDB" id="A0A7U8GQM2"/>
<gene>
    <name evidence="5" type="ORF">MED92_09036</name>
</gene>
<keyword evidence="6" id="KW-1185">Reference proteome</keyword>
<evidence type="ECO:0000313" key="6">
    <source>
        <dbReference type="Proteomes" id="UP000002171"/>
    </source>
</evidence>
<dbReference type="OrthoDB" id="9809338at2"/>
<sequence>MRENNQFHYQKSNCLDQVTLLSAQMNDFTYGKHAHEEFSIGLTMAGRQDFFANGEFHRSLPGNVMVFNPDQVHDGHSGIDDTLHYRMLYIHPAQLEPMFEAAGMKNAKGFRVPELLINDAQLGKHVLRLAQLFDRDDHDEIQHECELYHLAVRISQLFGANNEQDPARRIDTLLLRAKDYMLANLDKEASLELISQQANLSKYHFLRLFKAQFGITPHQYLINCRVNRARESLEKGADINDVVYECGFSDLSHLNRRFKPCFGMTPKQYQQLVFNS</sequence>
<evidence type="ECO:0000256" key="3">
    <source>
        <dbReference type="ARBA" id="ARBA00023163"/>
    </source>
</evidence>
<dbReference type="Gene3D" id="1.10.10.60">
    <property type="entry name" value="Homeodomain-like"/>
    <property type="match status" value="2"/>
</dbReference>
<dbReference type="RefSeq" id="WP_007019475.1">
    <property type="nucleotide sequence ID" value="NZ_CH724125.1"/>
</dbReference>
<keyword evidence="2" id="KW-0238">DNA-binding</keyword>
<dbReference type="Pfam" id="PF02311">
    <property type="entry name" value="AraC_binding"/>
    <property type="match status" value="1"/>
</dbReference>
<dbReference type="InterPro" id="IPR009057">
    <property type="entry name" value="Homeodomain-like_sf"/>
</dbReference>
<dbReference type="GO" id="GO:0003700">
    <property type="term" value="F:DNA-binding transcription factor activity"/>
    <property type="evidence" value="ECO:0007669"/>
    <property type="project" value="InterPro"/>
</dbReference>
<dbReference type="Pfam" id="PF12833">
    <property type="entry name" value="HTH_18"/>
    <property type="match status" value="1"/>
</dbReference>
<dbReference type="PANTHER" id="PTHR46796:SF2">
    <property type="entry name" value="TRANSCRIPTIONAL REGULATORY PROTEIN"/>
    <property type="match status" value="1"/>
</dbReference>
<evidence type="ECO:0000256" key="1">
    <source>
        <dbReference type="ARBA" id="ARBA00023015"/>
    </source>
</evidence>
<dbReference type="InterPro" id="IPR003313">
    <property type="entry name" value="AraC-bd"/>
</dbReference>
<dbReference type="InterPro" id="IPR037923">
    <property type="entry name" value="HTH-like"/>
</dbReference>
<comment type="caution">
    <text evidence="5">The sequence shown here is derived from an EMBL/GenBank/DDBJ whole genome shotgun (WGS) entry which is preliminary data.</text>
</comment>
<evidence type="ECO:0000259" key="4">
    <source>
        <dbReference type="PROSITE" id="PS01124"/>
    </source>
</evidence>
<dbReference type="InterPro" id="IPR050204">
    <property type="entry name" value="AraC_XylS_family_regulators"/>
</dbReference>
<dbReference type="SUPFAM" id="SSF46689">
    <property type="entry name" value="Homeodomain-like"/>
    <property type="match status" value="2"/>
</dbReference>
<dbReference type="EMBL" id="AAOW01000017">
    <property type="protein sequence ID" value="EAR60462.1"/>
    <property type="molecule type" value="Genomic_DNA"/>
</dbReference>
<dbReference type="GO" id="GO:0043565">
    <property type="term" value="F:sequence-specific DNA binding"/>
    <property type="evidence" value="ECO:0007669"/>
    <property type="project" value="InterPro"/>
</dbReference>
<dbReference type="InterPro" id="IPR018060">
    <property type="entry name" value="HTH_AraC"/>
</dbReference>
<organism evidence="5 6">
    <name type="scientific">Neptuniibacter caesariensis</name>
    <dbReference type="NCBI Taxonomy" id="207954"/>
    <lineage>
        <taxon>Bacteria</taxon>
        <taxon>Pseudomonadati</taxon>
        <taxon>Pseudomonadota</taxon>
        <taxon>Gammaproteobacteria</taxon>
        <taxon>Oceanospirillales</taxon>
        <taxon>Oceanospirillaceae</taxon>
        <taxon>Neptuniibacter</taxon>
    </lineage>
</organism>
<keyword evidence="1" id="KW-0805">Transcription regulation</keyword>
<dbReference type="Proteomes" id="UP000002171">
    <property type="component" value="Unassembled WGS sequence"/>
</dbReference>
<keyword evidence="3" id="KW-0804">Transcription</keyword>
<dbReference type="PANTHER" id="PTHR46796">
    <property type="entry name" value="HTH-TYPE TRANSCRIPTIONAL ACTIVATOR RHAS-RELATED"/>
    <property type="match status" value="1"/>
</dbReference>
<protein>
    <submittedName>
        <fullName evidence="5">Transcriptional regulator, AraC/XylS family protein</fullName>
    </submittedName>
</protein>
<evidence type="ECO:0000313" key="5">
    <source>
        <dbReference type="EMBL" id="EAR60462.1"/>
    </source>
</evidence>
<feature type="domain" description="HTH araC/xylS-type" evidence="4">
    <location>
        <begin position="175"/>
        <end position="272"/>
    </location>
</feature>
<reference evidence="5 6" key="1">
    <citation type="submission" date="2006-02" db="EMBL/GenBank/DDBJ databases">
        <authorList>
            <person name="Pinhassi J."/>
            <person name="Pedros-Alio C."/>
            <person name="Ferriera S."/>
            <person name="Johnson J."/>
            <person name="Kravitz S."/>
            <person name="Halpern A."/>
            <person name="Remington K."/>
            <person name="Beeson K."/>
            <person name="Tran B."/>
            <person name="Rogers Y.-H."/>
            <person name="Friedman R."/>
            <person name="Venter J.C."/>
        </authorList>
    </citation>
    <scope>NUCLEOTIDE SEQUENCE [LARGE SCALE GENOMIC DNA]</scope>
    <source>
        <strain evidence="5 6">MED92</strain>
    </source>
</reference>
<dbReference type="PROSITE" id="PS01124">
    <property type="entry name" value="HTH_ARAC_FAMILY_2"/>
    <property type="match status" value="1"/>
</dbReference>
<proteinExistence type="predicted"/>
<accession>A0A7U8GQM2</accession>
<dbReference type="SMART" id="SM00342">
    <property type="entry name" value="HTH_ARAC"/>
    <property type="match status" value="1"/>
</dbReference>
<dbReference type="SUPFAM" id="SSF51215">
    <property type="entry name" value="Regulatory protein AraC"/>
    <property type="match status" value="1"/>
</dbReference>